<accession>A0AAN6N0V6</accession>
<evidence type="ECO:0000313" key="3">
    <source>
        <dbReference type="Proteomes" id="UP001303473"/>
    </source>
</evidence>
<dbReference type="EMBL" id="MU853875">
    <property type="protein sequence ID" value="KAK3936720.1"/>
    <property type="molecule type" value="Genomic_DNA"/>
</dbReference>
<sequence length="211" mass="23160">MGGTEFPYLYEVPTEDLPEEPVSRFVRRASGEIWSALGPAYAEHYEWITAGLNARVRIPIKWAILVGKITNSPPDARTKFFSSLESIWLLQCGLLGSNSPAVHEIKGRDEDAWLAHFDMLASPCSLASPLALAERSSEENLITVCRLLLQHVRCSVDTELHNLRRDPRGGSSAEQENGIAADRDGLQGDEAAGGDAETEMWCHVEKADGVS</sequence>
<comment type="caution">
    <text evidence="2">The sequence shown here is derived from an EMBL/GenBank/DDBJ whole genome shotgun (WGS) entry which is preliminary data.</text>
</comment>
<protein>
    <submittedName>
        <fullName evidence="2">Uncharacterized protein</fullName>
    </submittedName>
</protein>
<dbReference type="Proteomes" id="UP001303473">
    <property type="component" value="Unassembled WGS sequence"/>
</dbReference>
<feature type="region of interest" description="Disordered" evidence="1">
    <location>
        <begin position="163"/>
        <end position="200"/>
    </location>
</feature>
<evidence type="ECO:0000256" key="1">
    <source>
        <dbReference type="SAM" id="MobiDB-lite"/>
    </source>
</evidence>
<evidence type="ECO:0000313" key="2">
    <source>
        <dbReference type="EMBL" id="KAK3936720.1"/>
    </source>
</evidence>
<organism evidence="2 3">
    <name type="scientific">Diplogelasinospora grovesii</name>
    <dbReference type="NCBI Taxonomy" id="303347"/>
    <lineage>
        <taxon>Eukaryota</taxon>
        <taxon>Fungi</taxon>
        <taxon>Dikarya</taxon>
        <taxon>Ascomycota</taxon>
        <taxon>Pezizomycotina</taxon>
        <taxon>Sordariomycetes</taxon>
        <taxon>Sordariomycetidae</taxon>
        <taxon>Sordariales</taxon>
        <taxon>Diplogelasinosporaceae</taxon>
        <taxon>Diplogelasinospora</taxon>
    </lineage>
</organism>
<dbReference type="AlphaFoldDB" id="A0AAN6N0V6"/>
<gene>
    <name evidence="2" type="ORF">QBC46DRAFT_345366</name>
</gene>
<name>A0AAN6N0V6_9PEZI</name>
<keyword evidence="3" id="KW-1185">Reference proteome</keyword>
<reference evidence="3" key="1">
    <citation type="journal article" date="2023" name="Mol. Phylogenet. Evol.">
        <title>Genome-scale phylogeny and comparative genomics of the fungal order Sordariales.</title>
        <authorList>
            <person name="Hensen N."/>
            <person name="Bonometti L."/>
            <person name="Westerberg I."/>
            <person name="Brannstrom I.O."/>
            <person name="Guillou S."/>
            <person name="Cros-Aarteil S."/>
            <person name="Calhoun S."/>
            <person name="Haridas S."/>
            <person name="Kuo A."/>
            <person name="Mondo S."/>
            <person name="Pangilinan J."/>
            <person name="Riley R."/>
            <person name="LaButti K."/>
            <person name="Andreopoulos B."/>
            <person name="Lipzen A."/>
            <person name="Chen C."/>
            <person name="Yan M."/>
            <person name="Daum C."/>
            <person name="Ng V."/>
            <person name="Clum A."/>
            <person name="Steindorff A."/>
            <person name="Ohm R.A."/>
            <person name="Martin F."/>
            <person name="Silar P."/>
            <person name="Natvig D.O."/>
            <person name="Lalanne C."/>
            <person name="Gautier V."/>
            <person name="Ament-Velasquez S.L."/>
            <person name="Kruys A."/>
            <person name="Hutchinson M.I."/>
            <person name="Powell A.J."/>
            <person name="Barry K."/>
            <person name="Miller A.N."/>
            <person name="Grigoriev I.V."/>
            <person name="Debuchy R."/>
            <person name="Gladieux P."/>
            <person name="Hiltunen Thoren M."/>
            <person name="Johannesson H."/>
        </authorList>
    </citation>
    <scope>NUCLEOTIDE SEQUENCE [LARGE SCALE GENOMIC DNA]</scope>
    <source>
        <strain evidence="3">CBS 340.73</strain>
    </source>
</reference>
<proteinExistence type="predicted"/>